<dbReference type="GO" id="GO:0044539">
    <property type="term" value="P:long-chain fatty acid import into cell"/>
    <property type="evidence" value="ECO:0007669"/>
    <property type="project" value="TreeGrafter"/>
</dbReference>
<dbReference type="Gene3D" id="3.40.50.12780">
    <property type="entry name" value="N-terminal domain of ligase-like"/>
    <property type="match status" value="1"/>
</dbReference>
<dbReference type="InterPro" id="IPR000873">
    <property type="entry name" value="AMP-dep_synth/lig_dom"/>
</dbReference>
<dbReference type="GO" id="GO:0005886">
    <property type="term" value="C:plasma membrane"/>
    <property type="evidence" value="ECO:0007669"/>
    <property type="project" value="TreeGrafter"/>
</dbReference>
<dbReference type="InterPro" id="IPR029045">
    <property type="entry name" value="ClpP/crotonase-like_dom_sf"/>
</dbReference>
<proteinExistence type="inferred from homology"/>
<dbReference type="Gene3D" id="3.90.226.10">
    <property type="entry name" value="2-enoyl-CoA Hydratase, Chain A, domain 1"/>
    <property type="match status" value="1"/>
</dbReference>
<sequence>MAEPVVLVEHISSSIVKITLNRPKAMNALNAELLHTLVTTLREHQDAPVILLEGAGDRSFCAGEDLKQTLAPKTGSAEELRHSFDLLQDLTRLTSSSKALVVAAVQGYAIGGGAEIALAADFVIGGPKAVFRFPEVPIGHAVTGGISLRLVQMVGLLRAKELFLCGRFVDAEESLKIGLLSEMVENPKERALELAQQLAKLPRISASSSKSSLERAVFPNLESVLADEVNVANYCFAQSDAEKAFTDFAARKSKTNGSPDEVPNDQNLKTNKLLQATPGMTAVPATQELPGDLNTALERAVQQFPNAPFIRFSGSDTSFKEFDQGVAKLAGGLRSIGICRDDKVMVMMRNSLEMVQTWFASNRLGAVWVPINSELKGLTLKNVIEAGEPKIAIVDAEFYSEIKSCGNFNEKDIFVKGGTPELPSIDQIYNSGSPVHKHENVSPAAVSAYLYTSGSTGRSKPCVLSHQYFIIQASCAVTAFKIVPEDVLYCPFPLFHADATALTAVPALLTGCTAALSVRFSVSKFWDEIRDTGSTIYDFMGATLALLFKCPPTSNDRNHKVRLAWGVPVPTWAPEYESRFGHPIVELYGSVEAGLPVMQTGKRIVGSCGTVLPGYTVQISDEHDMPVPCNVTGSILVRSTRPNAFFKEYFNAPTQTLAATRNLWLNTGDQGHMDEQGNLYFHGRVKDVIRRRGENVNAFEVEEELLRHLQVITAAAFAIPADLGEGTEDDIKAVVVVREESVKEHRLTEIQLWEWAKVNMAKFQVPAVIQFVPTLKKTPTGKLDKLDLIADGGVKFSGR</sequence>
<dbReference type="SUPFAM" id="SSF52096">
    <property type="entry name" value="ClpP/crotonase"/>
    <property type="match status" value="1"/>
</dbReference>
<evidence type="ECO:0000259" key="5">
    <source>
        <dbReference type="Pfam" id="PF00501"/>
    </source>
</evidence>
<dbReference type="OrthoDB" id="10253869at2759"/>
<dbReference type="InterPro" id="IPR018376">
    <property type="entry name" value="Enoyl-CoA_hyd/isom_CS"/>
</dbReference>
<dbReference type="GO" id="GO:0004467">
    <property type="term" value="F:long-chain fatty acid-CoA ligase activity"/>
    <property type="evidence" value="ECO:0007669"/>
    <property type="project" value="TreeGrafter"/>
</dbReference>
<dbReference type="InterPro" id="IPR025110">
    <property type="entry name" value="AMP-bd_C"/>
</dbReference>
<dbReference type="SUPFAM" id="SSF56801">
    <property type="entry name" value="Acetyl-CoA synthetase-like"/>
    <property type="match status" value="1"/>
</dbReference>
<feature type="domain" description="AMP-dependent synthetase/ligase" evidence="5">
    <location>
        <begin position="297"/>
        <end position="640"/>
    </location>
</feature>
<evidence type="ECO:0000256" key="2">
    <source>
        <dbReference type="ARBA" id="ARBA00022598"/>
    </source>
</evidence>
<dbReference type="Proteomes" id="UP000256328">
    <property type="component" value="Unassembled WGS sequence"/>
</dbReference>
<keyword evidence="8" id="KW-1185">Reference proteome</keyword>
<evidence type="ECO:0008006" key="9">
    <source>
        <dbReference type="Google" id="ProtNLM"/>
    </source>
</evidence>
<organism evidence="7 8">
    <name type="scientific">Coleophoma crateriformis</name>
    <dbReference type="NCBI Taxonomy" id="565419"/>
    <lineage>
        <taxon>Eukaryota</taxon>
        <taxon>Fungi</taxon>
        <taxon>Dikarya</taxon>
        <taxon>Ascomycota</taxon>
        <taxon>Pezizomycotina</taxon>
        <taxon>Leotiomycetes</taxon>
        <taxon>Helotiales</taxon>
        <taxon>Dermateaceae</taxon>
        <taxon>Coleophoma</taxon>
    </lineage>
</organism>
<feature type="domain" description="AMP-binding enzyme C-terminal" evidence="6">
    <location>
        <begin position="700"/>
        <end position="782"/>
    </location>
</feature>
<keyword evidence="4" id="KW-0067">ATP-binding</keyword>
<name>A0A3D8Q7L0_9HELO</name>
<dbReference type="Gene3D" id="3.30.300.30">
    <property type="match status" value="1"/>
</dbReference>
<evidence type="ECO:0000256" key="3">
    <source>
        <dbReference type="ARBA" id="ARBA00022741"/>
    </source>
</evidence>
<dbReference type="Pfam" id="PF00378">
    <property type="entry name" value="ECH_1"/>
    <property type="match status" value="1"/>
</dbReference>
<comment type="caution">
    <text evidence="7">The sequence shown here is derived from an EMBL/GenBank/DDBJ whole genome shotgun (WGS) entry which is preliminary data.</text>
</comment>
<keyword evidence="2" id="KW-0436">Ligase</keyword>
<dbReference type="PANTHER" id="PTHR43107:SF15">
    <property type="entry name" value="FATTY ACID TRANSPORT PROTEIN 3, ISOFORM A"/>
    <property type="match status" value="1"/>
</dbReference>
<dbReference type="InterPro" id="IPR042099">
    <property type="entry name" value="ANL_N_sf"/>
</dbReference>
<evidence type="ECO:0000259" key="6">
    <source>
        <dbReference type="Pfam" id="PF13193"/>
    </source>
</evidence>
<dbReference type="EMBL" id="PDLN01000022">
    <property type="protein sequence ID" value="RDW57677.1"/>
    <property type="molecule type" value="Genomic_DNA"/>
</dbReference>
<dbReference type="PROSITE" id="PS00455">
    <property type="entry name" value="AMP_BINDING"/>
    <property type="match status" value="1"/>
</dbReference>
<evidence type="ECO:0000313" key="7">
    <source>
        <dbReference type="EMBL" id="RDW57677.1"/>
    </source>
</evidence>
<dbReference type="PANTHER" id="PTHR43107">
    <property type="entry name" value="LONG-CHAIN FATTY ACID TRANSPORT PROTEIN"/>
    <property type="match status" value="1"/>
</dbReference>
<keyword evidence="3" id="KW-0547">Nucleotide-binding</keyword>
<dbReference type="GO" id="GO:0005524">
    <property type="term" value="F:ATP binding"/>
    <property type="evidence" value="ECO:0007669"/>
    <property type="project" value="UniProtKB-KW"/>
</dbReference>
<dbReference type="InterPro" id="IPR001753">
    <property type="entry name" value="Enoyl-CoA_hydra/iso"/>
</dbReference>
<evidence type="ECO:0000256" key="4">
    <source>
        <dbReference type="ARBA" id="ARBA00022840"/>
    </source>
</evidence>
<evidence type="ECO:0000313" key="8">
    <source>
        <dbReference type="Proteomes" id="UP000256328"/>
    </source>
</evidence>
<dbReference type="InterPro" id="IPR020845">
    <property type="entry name" value="AMP-binding_CS"/>
</dbReference>
<dbReference type="InterPro" id="IPR045851">
    <property type="entry name" value="AMP-bd_C_sf"/>
</dbReference>
<dbReference type="AlphaFoldDB" id="A0A3D8Q7L0"/>
<gene>
    <name evidence="7" type="ORF">BP5796_12478</name>
</gene>
<dbReference type="PROSITE" id="PS00166">
    <property type="entry name" value="ENOYL_COA_HYDRATASE"/>
    <property type="match status" value="1"/>
</dbReference>
<reference evidence="7 8" key="1">
    <citation type="journal article" date="2018" name="IMA Fungus">
        <title>IMA Genome-F 9: Draft genome sequence of Annulohypoxylon stygium, Aspergillus mulundensis, Berkeleyomyces basicola (syn. Thielaviopsis basicola), Ceratocystis smalleyi, two Cercospora beticola strains, Coleophoma cylindrospora, Fusarium fracticaudum, Phialophora cf. hyalina, and Morchella septimelata.</title>
        <authorList>
            <person name="Wingfield B.D."/>
            <person name="Bills G.F."/>
            <person name="Dong Y."/>
            <person name="Huang W."/>
            <person name="Nel W.J."/>
            <person name="Swalarsk-Parry B.S."/>
            <person name="Vaghefi N."/>
            <person name="Wilken P.M."/>
            <person name="An Z."/>
            <person name="de Beer Z.W."/>
            <person name="De Vos L."/>
            <person name="Chen L."/>
            <person name="Duong T.A."/>
            <person name="Gao Y."/>
            <person name="Hammerbacher A."/>
            <person name="Kikkert J.R."/>
            <person name="Li Y."/>
            <person name="Li H."/>
            <person name="Li K."/>
            <person name="Li Q."/>
            <person name="Liu X."/>
            <person name="Ma X."/>
            <person name="Naidoo K."/>
            <person name="Pethybridge S.J."/>
            <person name="Sun J."/>
            <person name="Steenkamp E.T."/>
            <person name="van der Nest M.A."/>
            <person name="van Wyk S."/>
            <person name="Wingfield M.J."/>
            <person name="Xiong C."/>
            <person name="Yue Q."/>
            <person name="Zhang X."/>
        </authorList>
    </citation>
    <scope>NUCLEOTIDE SEQUENCE [LARGE SCALE GENOMIC DNA]</scope>
    <source>
        <strain evidence="7 8">BP5796</strain>
    </source>
</reference>
<dbReference type="GO" id="GO:0005324">
    <property type="term" value="F:long-chain fatty acid transmembrane transporter activity"/>
    <property type="evidence" value="ECO:0007669"/>
    <property type="project" value="TreeGrafter"/>
</dbReference>
<protein>
    <recommendedName>
        <fullName evidence="9">Acetyl-CoA synthetase-like protein</fullName>
    </recommendedName>
</protein>
<accession>A0A3D8Q7L0</accession>
<comment type="similarity">
    <text evidence="1">Belongs to the ATP-dependent AMP-binding enzyme family.</text>
</comment>
<dbReference type="CDD" id="cd06558">
    <property type="entry name" value="crotonase-like"/>
    <property type="match status" value="1"/>
</dbReference>
<dbReference type="Pfam" id="PF13193">
    <property type="entry name" value="AMP-binding_C"/>
    <property type="match status" value="1"/>
</dbReference>
<evidence type="ECO:0000256" key="1">
    <source>
        <dbReference type="ARBA" id="ARBA00006432"/>
    </source>
</evidence>
<dbReference type="Pfam" id="PF00501">
    <property type="entry name" value="AMP-binding"/>
    <property type="match status" value="1"/>
</dbReference>